<dbReference type="OrthoDB" id="277199at2759"/>
<dbReference type="AlphaFoldDB" id="A0A1R1PU32"/>
<protein>
    <submittedName>
        <fullName evidence="2">Translation machinery-associated protein 22</fullName>
    </submittedName>
</protein>
<organism evidence="2 3">
    <name type="scientific">Zancudomyces culisetae</name>
    <name type="common">Gut fungus</name>
    <name type="synonym">Smittium culisetae</name>
    <dbReference type="NCBI Taxonomy" id="1213189"/>
    <lineage>
        <taxon>Eukaryota</taxon>
        <taxon>Fungi</taxon>
        <taxon>Fungi incertae sedis</taxon>
        <taxon>Zoopagomycota</taxon>
        <taxon>Kickxellomycotina</taxon>
        <taxon>Harpellomycetes</taxon>
        <taxon>Harpellales</taxon>
        <taxon>Legeriomycetaceae</taxon>
        <taxon>Zancudomyces</taxon>
    </lineage>
</organism>
<gene>
    <name evidence="2" type="ORF">AX774_g2013</name>
</gene>
<proteinExistence type="predicted"/>
<evidence type="ECO:0000313" key="3">
    <source>
        <dbReference type="Proteomes" id="UP000188320"/>
    </source>
</evidence>
<dbReference type="SUPFAM" id="SSF55159">
    <property type="entry name" value="eIF1-like"/>
    <property type="match status" value="1"/>
</dbReference>
<reference evidence="3" key="1">
    <citation type="submission" date="2017-01" db="EMBL/GenBank/DDBJ databases">
        <authorList>
            <person name="Wang Y."/>
            <person name="White M."/>
            <person name="Kvist S."/>
            <person name="Moncalvo J.-M."/>
        </authorList>
    </citation>
    <scope>NUCLEOTIDE SEQUENCE [LARGE SCALE GENOMIC DNA]</scope>
    <source>
        <strain evidence="3">COL-18-3</strain>
    </source>
</reference>
<dbReference type="EMBL" id="LSSK01000192">
    <property type="protein sequence ID" value="OMH84457.1"/>
    <property type="molecule type" value="Genomic_DNA"/>
</dbReference>
<dbReference type="GO" id="GO:0003743">
    <property type="term" value="F:translation initiation factor activity"/>
    <property type="evidence" value="ECO:0007669"/>
    <property type="project" value="InterPro"/>
</dbReference>
<name>A0A1R1PU32_ZANCU</name>
<keyword evidence="3" id="KW-1185">Reference proteome</keyword>
<dbReference type="Gene3D" id="3.30.780.10">
    <property type="entry name" value="SUI1-like domain"/>
    <property type="match status" value="1"/>
</dbReference>
<dbReference type="Proteomes" id="UP000188320">
    <property type="component" value="Unassembled WGS sequence"/>
</dbReference>
<comment type="caution">
    <text evidence="2">The sequence shown here is derived from an EMBL/GenBank/DDBJ whole genome shotgun (WGS) entry which is preliminary data.</text>
</comment>
<dbReference type="InterPro" id="IPR001950">
    <property type="entry name" value="SUI1"/>
</dbReference>
<accession>A0A1R1PU32</accession>
<evidence type="ECO:0000259" key="1">
    <source>
        <dbReference type="Pfam" id="PF01253"/>
    </source>
</evidence>
<sequence length="88" mass="10202">MNNKAIAEKLQQLSVNEKAAEKVAKEEMKLQKAITKEEARAEREHGKKMSSKITIKRIDRNKRKFVTVVSGLEVFGKHLHHTFYRPTL</sequence>
<feature type="domain" description="SUI1" evidence="1">
    <location>
        <begin position="50"/>
        <end position="79"/>
    </location>
</feature>
<dbReference type="InterPro" id="IPR036877">
    <property type="entry name" value="SUI1_dom_sf"/>
</dbReference>
<dbReference type="Pfam" id="PF01253">
    <property type="entry name" value="SUI1"/>
    <property type="match status" value="1"/>
</dbReference>
<evidence type="ECO:0000313" key="2">
    <source>
        <dbReference type="EMBL" id="OMH84457.1"/>
    </source>
</evidence>